<dbReference type="GO" id="GO:0006508">
    <property type="term" value="P:proteolysis"/>
    <property type="evidence" value="ECO:0007669"/>
    <property type="project" value="UniProtKB-KW"/>
</dbReference>
<feature type="active site" description="Nucleophile" evidence="6">
    <location>
        <position position="110"/>
    </location>
</feature>
<evidence type="ECO:0000313" key="9">
    <source>
        <dbReference type="EMBL" id="SHH38146.1"/>
    </source>
</evidence>
<dbReference type="PIRSF" id="PIRSF028757">
    <property type="entry name" value="LD-carboxypeptidase"/>
    <property type="match status" value="1"/>
</dbReference>
<keyword evidence="2 9" id="KW-0121">Carboxypeptidase</keyword>
<evidence type="ECO:0000256" key="5">
    <source>
        <dbReference type="ARBA" id="ARBA00022825"/>
    </source>
</evidence>
<evidence type="ECO:0000259" key="8">
    <source>
        <dbReference type="Pfam" id="PF17676"/>
    </source>
</evidence>
<dbReference type="InterPro" id="IPR040921">
    <property type="entry name" value="Peptidase_S66C"/>
</dbReference>
<dbReference type="InterPro" id="IPR029062">
    <property type="entry name" value="Class_I_gatase-like"/>
</dbReference>
<dbReference type="Pfam" id="PF02016">
    <property type="entry name" value="Peptidase_S66"/>
    <property type="match status" value="1"/>
</dbReference>
<protein>
    <submittedName>
        <fullName evidence="9">Muramoyltetrapeptide carboxypeptidase</fullName>
    </submittedName>
</protein>
<feature type="active site" description="Charge relay system" evidence="6">
    <location>
        <position position="209"/>
    </location>
</feature>
<organism evidence="9 10">
    <name type="scientific">Sporanaerobacter acetigenes DSM 13106</name>
    <dbReference type="NCBI Taxonomy" id="1123281"/>
    <lineage>
        <taxon>Bacteria</taxon>
        <taxon>Bacillati</taxon>
        <taxon>Bacillota</taxon>
        <taxon>Tissierellia</taxon>
        <taxon>Tissierellales</taxon>
        <taxon>Sporanaerobacteraceae</taxon>
        <taxon>Sporanaerobacter</taxon>
    </lineage>
</organism>
<dbReference type="Gene3D" id="3.50.30.60">
    <property type="entry name" value="LD-carboxypeptidase A C-terminal domain-like"/>
    <property type="match status" value="1"/>
</dbReference>
<dbReference type="InterPro" id="IPR027478">
    <property type="entry name" value="LdcA_N"/>
</dbReference>
<dbReference type="PANTHER" id="PTHR30237:SF2">
    <property type="entry name" value="MUREIN TETRAPEPTIDE CARBOXYPEPTIDASE"/>
    <property type="match status" value="1"/>
</dbReference>
<dbReference type="RefSeq" id="WP_072742647.1">
    <property type="nucleotide sequence ID" value="NZ_FQXR01000002.1"/>
</dbReference>
<gene>
    <name evidence="9" type="ORF">SAMN02745180_00179</name>
</gene>
<reference evidence="9 10" key="1">
    <citation type="submission" date="2016-11" db="EMBL/GenBank/DDBJ databases">
        <authorList>
            <person name="Jaros S."/>
            <person name="Januszkiewicz K."/>
            <person name="Wedrychowicz H."/>
        </authorList>
    </citation>
    <scope>NUCLEOTIDE SEQUENCE [LARGE SCALE GENOMIC DNA]</scope>
    <source>
        <strain evidence="9 10">DSM 13106</strain>
    </source>
</reference>
<dbReference type="AlphaFoldDB" id="A0A1M5SHY1"/>
<dbReference type="EMBL" id="FQXR01000002">
    <property type="protein sequence ID" value="SHH38146.1"/>
    <property type="molecule type" value="Genomic_DNA"/>
</dbReference>
<dbReference type="CDD" id="cd07025">
    <property type="entry name" value="Peptidase_S66"/>
    <property type="match status" value="1"/>
</dbReference>
<evidence type="ECO:0000256" key="1">
    <source>
        <dbReference type="ARBA" id="ARBA00010233"/>
    </source>
</evidence>
<dbReference type="STRING" id="1123281.SAMN02745180_00179"/>
<dbReference type="Pfam" id="PF17676">
    <property type="entry name" value="Peptidase_S66C"/>
    <property type="match status" value="1"/>
</dbReference>
<evidence type="ECO:0000256" key="4">
    <source>
        <dbReference type="ARBA" id="ARBA00022801"/>
    </source>
</evidence>
<feature type="domain" description="LD-carboxypeptidase C-terminal" evidence="8">
    <location>
        <begin position="178"/>
        <end position="293"/>
    </location>
</feature>
<dbReference type="SUPFAM" id="SSF52317">
    <property type="entry name" value="Class I glutamine amidotransferase-like"/>
    <property type="match status" value="1"/>
</dbReference>
<name>A0A1M5SHY1_9FIRM</name>
<dbReference type="GO" id="GO:0008236">
    <property type="term" value="F:serine-type peptidase activity"/>
    <property type="evidence" value="ECO:0007669"/>
    <property type="project" value="UniProtKB-KW"/>
</dbReference>
<proteinExistence type="inferred from homology"/>
<dbReference type="SUPFAM" id="SSF141986">
    <property type="entry name" value="LD-carboxypeptidase A C-terminal domain-like"/>
    <property type="match status" value="1"/>
</dbReference>
<dbReference type="Proteomes" id="UP000184389">
    <property type="component" value="Unassembled WGS sequence"/>
</dbReference>
<evidence type="ECO:0000256" key="3">
    <source>
        <dbReference type="ARBA" id="ARBA00022670"/>
    </source>
</evidence>
<keyword evidence="4" id="KW-0378">Hydrolase</keyword>
<evidence type="ECO:0000313" key="10">
    <source>
        <dbReference type="Proteomes" id="UP000184389"/>
    </source>
</evidence>
<evidence type="ECO:0000256" key="2">
    <source>
        <dbReference type="ARBA" id="ARBA00022645"/>
    </source>
</evidence>
<accession>A0A1M5SHY1</accession>
<dbReference type="InterPro" id="IPR040449">
    <property type="entry name" value="Peptidase_S66_N"/>
</dbReference>
<dbReference type="OrthoDB" id="9807329at2"/>
<dbReference type="PANTHER" id="PTHR30237">
    <property type="entry name" value="MURAMOYLTETRAPEPTIDE CARBOXYPEPTIDASE"/>
    <property type="match status" value="1"/>
</dbReference>
<feature type="domain" description="LD-carboxypeptidase N-terminal" evidence="7">
    <location>
        <begin position="13"/>
        <end position="130"/>
    </location>
</feature>
<dbReference type="InterPro" id="IPR027461">
    <property type="entry name" value="Carboxypeptidase_A_C_sf"/>
</dbReference>
<sequence length="304" mass="34091">MIFPEKLRKGDRIAIVAPSSPVSKEKADACKKLVEDMGYKVKMGKCTYLSIHGYSAGTGEERAKEINEMFADKRVKAIWCIRGGDTSSHTMDKLDFDLIAANPKIFVGYSDITNLNVNFNQKCGMVVFHGPMVESDMLNNFDDFTKISFEKALNMEDELIFENPSGEDFKTMVEGSSKGIIVGGNLALLTSMIGTPYEVDTKGKILFIEDVNESVERLDRMMYQLKYSGKLEDAKGIIFGEFTNCTNKSDENYTTEEMLKDVLRGYKKPVMYNIKSGHCHPMATIPLGTMCTMDTKTKTIKLSR</sequence>
<dbReference type="GO" id="GO:0004180">
    <property type="term" value="F:carboxypeptidase activity"/>
    <property type="evidence" value="ECO:0007669"/>
    <property type="project" value="UniProtKB-KW"/>
</dbReference>
<keyword evidence="5" id="KW-0720">Serine protease</keyword>
<feature type="active site" description="Charge relay system" evidence="6">
    <location>
        <position position="278"/>
    </location>
</feature>
<evidence type="ECO:0000256" key="6">
    <source>
        <dbReference type="PIRSR" id="PIRSR028757-1"/>
    </source>
</evidence>
<evidence type="ECO:0000259" key="7">
    <source>
        <dbReference type="Pfam" id="PF02016"/>
    </source>
</evidence>
<dbReference type="InterPro" id="IPR003507">
    <property type="entry name" value="S66_fam"/>
</dbReference>
<comment type="similarity">
    <text evidence="1">Belongs to the peptidase S66 family.</text>
</comment>
<keyword evidence="10" id="KW-1185">Reference proteome</keyword>
<dbReference type="Gene3D" id="3.40.50.10740">
    <property type="entry name" value="Class I glutamine amidotransferase-like"/>
    <property type="match status" value="1"/>
</dbReference>
<keyword evidence="3" id="KW-0645">Protease</keyword>